<dbReference type="CDD" id="cd07559">
    <property type="entry name" value="ALDH_ACDHII_AcoD-like"/>
    <property type="match status" value="1"/>
</dbReference>
<dbReference type="FunFam" id="3.40.309.10:FF:000017">
    <property type="entry name" value="Aldehyde dehydrogenase B"/>
    <property type="match status" value="1"/>
</dbReference>
<dbReference type="PANTHER" id="PTHR43111">
    <property type="entry name" value="ALDEHYDE DEHYDROGENASE B-RELATED"/>
    <property type="match status" value="1"/>
</dbReference>
<reference evidence="6 7" key="1">
    <citation type="submission" date="2020-08" db="EMBL/GenBank/DDBJ databases">
        <title>Genomic Encyclopedia of Type Strains, Phase IV (KMG-V): Genome sequencing to study the core and pangenomes of soil and plant-associated prokaryotes.</title>
        <authorList>
            <person name="Whitman W."/>
        </authorList>
    </citation>
    <scope>NUCLEOTIDE SEQUENCE [LARGE SCALE GENOMIC DNA]</scope>
    <source>
        <strain evidence="6 7">M8UP14</strain>
    </source>
</reference>
<evidence type="ECO:0000256" key="4">
    <source>
        <dbReference type="RuleBase" id="RU003345"/>
    </source>
</evidence>
<evidence type="ECO:0000259" key="5">
    <source>
        <dbReference type="Pfam" id="PF00171"/>
    </source>
</evidence>
<feature type="active site" evidence="3">
    <location>
        <position position="267"/>
    </location>
</feature>
<evidence type="ECO:0000313" key="7">
    <source>
        <dbReference type="Proteomes" id="UP000540989"/>
    </source>
</evidence>
<feature type="domain" description="Aldehyde dehydrogenase" evidence="5">
    <location>
        <begin position="32"/>
        <end position="498"/>
    </location>
</feature>
<dbReference type="FunFam" id="3.40.605.10:FF:000001">
    <property type="entry name" value="Aldehyde dehydrogenase 1"/>
    <property type="match status" value="1"/>
</dbReference>
<dbReference type="InterPro" id="IPR029510">
    <property type="entry name" value="Ald_DH_CS_GLU"/>
</dbReference>
<dbReference type="InterPro" id="IPR016163">
    <property type="entry name" value="Ald_DH_C"/>
</dbReference>
<dbReference type="InterPro" id="IPR016161">
    <property type="entry name" value="Ald_DH/histidinol_DH"/>
</dbReference>
<sequence length="511" mass="56329">MSTATLTQLQPGKYGFPVEFKKRYSNYIGGEWVAPISGEYFDNVSPVTGEVFCEVARSNAADIDRALDAAHAAKKAWGKTPVAQRARILEQIAQRIDDNLELLATAETWDNGKPIRETINADIPLCSDHFRYFAGCIRAQEGGISEIDQDTVAYHYHEPLGVVAQIIPWNFPLLMACWKLAPALAAGNAIVLKPAEQTPVSILILMELIGDLLPKGVLNIVNGFGVEAGKPLASSPRVNKVAFTGETTTGRLIMQYASQTIIPVTLELGGKSPNIFFADVMAEDDAYFDKALEGFTLFAFNQGEVCTCPSRALIHESIYDRFMERALARVKAIRMGNPLDASTMMGAQASQEQTEKILSYIDIGLQEGAQLLTGGHRKQLEGGLENGFYIEPTIFKGHNKMRIFQEEIFGPVLSVTTFKDDEEALAIANDTLYGLGAGVWTRDMTRAYRFGRGIEAGRVWTNCYHAYPAHAAFGGYKQSGIGRENHKMMLDHYQQTKNQLVSYSPNALGFF</sequence>
<evidence type="ECO:0000256" key="2">
    <source>
        <dbReference type="ARBA" id="ARBA00023002"/>
    </source>
</evidence>
<proteinExistence type="inferred from homology"/>
<dbReference type="AlphaFoldDB" id="A0A7W7Z909"/>
<dbReference type="GO" id="GO:0004030">
    <property type="term" value="F:aldehyde dehydrogenase [NAD(P)+] activity"/>
    <property type="evidence" value="ECO:0007669"/>
    <property type="project" value="UniProtKB-ARBA"/>
</dbReference>
<dbReference type="PROSITE" id="PS00070">
    <property type="entry name" value="ALDEHYDE_DEHYDR_CYS"/>
    <property type="match status" value="1"/>
</dbReference>
<dbReference type="InterPro" id="IPR015590">
    <property type="entry name" value="Aldehyde_DH_dom"/>
</dbReference>
<dbReference type="EMBL" id="JACHIP010000001">
    <property type="protein sequence ID" value="MBB5055506.1"/>
    <property type="molecule type" value="Genomic_DNA"/>
</dbReference>
<dbReference type="PANTHER" id="PTHR43111:SF1">
    <property type="entry name" value="ALDEHYDE DEHYDROGENASE B-RELATED"/>
    <property type="match status" value="1"/>
</dbReference>
<evidence type="ECO:0000313" key="6">
    <source>
        <dbReference type="EMBL" id="MBB5055506.1"/>
    </source>
</evidence>
<evidence type="ECO:0000256" key="3">
    <source>
        <dbReference type="PROSITE-ProRule" id="PRU10007"/>
    </source>
</evidence>
<name>A0A7W7Z909_9BACT</name>
<comment type="similarity">
    <text evidence="1 4">Belongs to the aldehyde dehydrogenase family.</text>
</comment>
<evidence type="ECO:0000256" key="1">
    <source>
        <dbReference type="ARBA" id="ARBA00009986"/>
    </source>
</evidence>
<accession>A0A7W7Z909</accession>
<dbReference type="InterPro" id="IPR016162">
    <property type="entry name" value="Ald_DH_N"/>
</dbReference>
<organism evidence="6 7">
    <name type="scientific">Granulicella aggregans</name>
    <dbReference type="NCBI Taxonomy" id="474949"/>
    <lineage>
        <taxon>Bacteria</taxon>
        <taxon>Pseudomonadati</taxon>
        <taxon>Acidobacteriota</taxon>
        <taxon>Terriglobia</taxon>
        <taxon>Terriglobales</taxon>
        <taxon>Acidobacteriaceae</taxon>
        <taxon>Granulicella</taxon>
    </lineage>
</organism>
<dbReference type="SUPFAM" id="SSF53720">
    <property type="entry name" value="ALDH-like"/>
    <property type="match status" value="1"/>
</dbReference>
<protein>
    <submittedName>
        <fullName evidence="6">Aldehyde dehydrogenase</fullName>
        <ecNumber evidence="6">1.2.1.-</ecNumber>
    </submittedName>
</protein>
<gene>
    <name evidence="6" type="ORF">HDF16_000175</name>
</gene>
<dbReference type="Gene3D" id="3.40.605.10">
    <property type="entry name" value="Aldehyde Dehydrogenase, Chain A, domain 1"/>
    <property type="match status" value="1"/>
</dbReference>
<dbReference type="Proteomes" id="UP000540989">
    <property type="component" value="Unassembled WGS sequence"/>
</dbReference>
<dbReference type="EC" id="1.2.1.-" evidence="6"/>
<dbReference type="Gene3D" id="3.40.309.10">
    <property type="entry name" value="Aldehyde Dehydrogenase, Chain A, domain 2"/>
    <property type="match status" value="1"/>
</dbReference>
<dbReference type="RefSeq" id="WP_184213239.1">
    <property type="nucleotide sequence ID" value="NZ_JACHIP010000001.1"/>
</dbReference>
<comment type="caution">
    <text evidence="6">The sequence shown here is derived from an EMBL/GenBank/DDBJ whole genome shotgun (WGS) entry which is preliminary data.</text>
</comment>
<keyword evidence="2 4" id="KW-0560">Oxidoreductase</keyword>
<dbReference type="PROSITE" id="PS00687">
    <property type="entry name" value="ALDEHYDE_DEHYDR_GLU"/>
    <property type="match status" value="1"/>
</dbReference>
<dbReference type="Pfam" id="PF00171">
    <property type="entry name" value="Aldedh"/>
    <property type="match status" value="1"/>
</dbReference>
<keyword evidence="7" id="KW-1185">Reference proteome</keyword>
<dbReference type="InterPro" id="IPR016160">
    <property type="entry name" value="Ald_DH_CS_CYS"/>
</dbReference>